<evidence type="ECO:0000313" key="1">
    <source>
        <dbReference type="EMBL" id="KKO02463.1"/>
    </source>
</evidence>
<dbReference type="InterPro" id="IPR003509">
    <property type="entry name" value="UPF0102_YraN-like"/>
</dbReference>
<organism evidence="1">
    <name type="scientific">marine sediment metagenome</name>
    <dbReference type="NCBI Taxonomy" id="412755"/>
    <lineage>
        <taxon>unclassified sequences</taxon>
        <taxon>metagenomes</taxon>
        <taxon>ecological metagenomes</taxon>
    </lineage>
</organism>
<dbReference type="GO" id="GO:0003676">
    <property type="term" value="F:nucleic acid binding"/>
    <property type="evidence" value="ECO:0007669"/>
    <property type="project" value="InterPro"/>
</dbReference>
<comment type="caution">
    <text evidence="1">The sequence shown here is derived from an EMBL/GenBank/DDBJ whole genome shotgun (WGS) entry which is preliminary data.</text>
</comment>
<accession>A0A0F9VRB6</accession>
<gene>
    <name evidence="1" type="ORF">LCGC14_0104180</name>
</gene>
<dbReference type="EMBL" id="LAZR01000030">
    <property type="protein sequence ID" value="KKO02463.1"/>
    <property type="molecule type" value="Genomic_DNA"/>
</dbReference>
<dbReference type="InterPro" id="IPR011856">
    <property type="entry name" value="tRNA_endonuc-like_dom_sf"/>
</dbReference>
<dbReference type="SUPFAM" id="SSF52980">
    <property type="entry name" value="Restriction endonuclease-like"/>
    <property type="match status" value="1"/>
</dbReference>
<name>A0A0F9VRB6_9ZZZZ</name>
<dbReference type="PANTHER" id="PTHR34039">
    <property type="entry name" value="UPF0102 PROTEIN YRAN"/>
    <property type="match status" value="1"/>
</dbReference>
<dbReference type="InterPro" id="IPR011335">
    <property type="entry name" value="Restrct_endonuc-II-like"/>
</dbReference>
<dbReference type="AlphaFoldDB" id="A0A0F9VRB6"/>
<reference evidence="1" key="1">
    <citation type="journal article" date="2015" name="Nature">
        <title>Complex archaea that bridge the gap between prokaryotes and eukaryotes.</title>
        <authorList>
            <person name="Spang A."/>
            <person name="Saw J.H."/>
            <person name="Jorgensen S.L."/>
            <person name="Zaremba-Niedzwiedzka K."/>
            <person name="Martijn J."/>
            <person name="Lind A.E."/>
            <person name="van Eijk R."/>
            <person name="Schleper C."/>
            <person name="Guy L."/>
            <person name="Ettema T.J."/>
        </authorList>
    </citation>
    <scope>NUCLEOTIDE SEQUENCE</scope>
</reference>
<dbReference type="Pfam" id="PF02021">
    <property type="entry name" value="UPF0102"/>
    <property type="match status" value="1"/>
</dbReference>
<sequence>MTETLATLAKSVQGAVSYHAGRAAELQVAQDYRRRGFALAHERWRGKAGEIDLILRDGDGIIFVEVKKSKSHDSALQRLNRKQMRRIYRSAEEFIGGEPKGALTDVRFDVALVDQTGDLRILENAFGHD</sequence>
<dbReference type="HAMAP" id="MF_00048">
    <property type="entry name" value="UPF0102"/>
    <property type="match status" value="1"/>
</dbReference>
<proteinExistence type="inferred from homology"/>
<protein>
    <submittedName>
        <fullName evidence="1">Uncharacterized protein</fullName>
    </submittedName>
</protein>
<dbReference type="Gene3D" id="3.40.1350.10">
    <property type="match status" value="1"/>
</dbReference>
<dbReference type="PANTHER" id="PTHR34039:SF1">
    <property type="entry name" value="UPF0102 PROTEIN YRAN"/>
    <property type="match status" value="1"/>
</dbReference>